<dbReference type="STRING" id="1218173.BALCAV_0210650"/>
<dbReference type="SMART" id="SM00450">
    <property type="entry name" value="RHOD"/>
    <property type="match status" value="1"/>
</dbReference>
<dbReference type="InterPro" id="IPR036873">
    <property type="entry name" value="Rhodanese-like_dom_sf"/>
</dbReference>
<dbReference type="CDD" id="cd00158">
    <property type="entry name" value="RHOD"/>
    <property type="match status" value="1"/>
</dbReference>
<dbReference type="PANTHER" id="PTHR43031:SF17">
    <property type="entry name" value="SULFURTRANSFERASE YTWF-RELATED"/>
    <property type="match status" value="1"/>
</dbReference>
<dbReference type="PANTHER" id="PTHR43031">
    <property type="entry name" value="FAD-DEPENDENT OXIDOREDUCTASE"/>
    <property type="match status" value="1"/>
</dbReference>
<evidence type="ECO:0000313" key="3">
    <source>
        <dbReference type="EMBL" id="THG88368.1"/>
    </source>
</evidence>
<dbReference type="InterPro" id="IPR050229">
    <property type="entry name" value="GlpE_sulfurtransferase"/>
</dbReference>
<dbReference type="Gene3D" id="3.40.250.10">
    <property type="entry name" value="Rhodanese-like domain"/>
    <property type="match status" value="1"/>
</dbReference>
<organism evidence="2 4">
    <name type="scientific">Alkalihalobacillus alcalophilus ATCC 27647 = CGMCC 1.3604</name>
    <dbReference type="NCBI Taxonomy" id="1218173"/>
    <lineage>
        <taxon>Bacteria</taxon>
        <taxon>Bacillati</taxon>
        <taxon>Bacillota</taxon>
        <taxon>Bacilli</taxon>
        <taxon>Bacillales</taxon>
        <taxon>Bacillaceae</taxon>
        <taxon>Alkalihalobacillus</taxon>
    </lineage>
</organism>
<dbReference type="OrthoDB" id="9800872at2"/>
<dbReference type="Proteomes" id="UP000002754">
    <property type="component" value="Unassembled WGS sequence"/>
</dbReference>
<dbReference type="InterPro" id="IPR001763">
    <property type="entry name" value="Rhodanese-like_dom"/>
</dbReference>
<evidence type="ECO:0000313" key="5">
    <source>
        <dbReference type="Proteomes" id="UP000297014"/>
    </source>
</evidence>
<dbReference type="EMBL" id="JALP01000395">
    <property type="protein sequence ID" value="THG88368.1"/>
    <property type="molecule type" value="Genomic_DNA"/>
</dbReference>
<comment type="caution">
    <text evidence="2">The sequence shown here is derived from an EMBL/GenBank/DDBJ whole genome shotgun (WGS) entry which is preliminary data.</text>
</comment>
<keyword evidence="2" id="KW-0808">Transferase</keyword>
<protein>
    <submittedName>
        <fullName evidence="2">Sulfurtransferase</fullName>
    </submittedName>
</protein>
<evidence type="ECO:0000313" key="2">
    <source>
        <dbReference type="EMBL" id="KGA97363.1"/>
    </source>
</evidence>
<evidence type="ECO:0000259" key="1">
    <source>
        <dbReference type="PROSITE" id="PS50206"/>
    </source>
</evidence>
<dbReference type="Pfam" id="PF00581">
    <property type="entry name" value="Rhodanese"/>
    <property type="match status" value="1"/>
</dbReference>
<dbReference type="AlphaFoldDB" id="A0A094WN21"/>
<gene>
    <name evidence="3" type="ORF">AJ85_06210</name>
    <name evidence="2" type="ORF">BALCAV_0210650</name>
</gene>
<dbReference type="Proteomes" id="UP000297014">
    <property type="component" value="Unassembled WGS sequence"/>
</dbReference>
<sequence>MSVEQDGVKQIKEDELKELLGESNKERVFIDVREVEEYDEFHIPGVPLIPMNTIPNHVQDLDKDKEYVLICRSGGRSQNVALYLKEQGFEKVANFNGGMLSWTGETKEGQEWIVEKTEELYK</sequence>
<keyword evidence="4" id="KW-1185">Reference proteome</keyword>
<reference evidence="2 4" key="1">
    <citation type="journal article" date="2014" name="Genome Announc.">
        <title>Draft Genome Sequence of Bacillus alcalophilus AV1934, a Classic Alkaliphile Isolated from Human Feces in 1934.</title>
        <authorList>
            <person name="Attie O."/>
            <person name="Jayaprakash A."/>
            <person name="Shah H."/>
            <person name="Paulsen I.T."/>
            <person name="Morino M."/>
            <person name="Takahashi Y."/>
            <person name="Narumi I."/>
            <person name="Sachidanandam R."/>
            <person name="Satoh K."/>
            <person name="Ito M."/>
            <person name="Krulwich T.A."/>
        </authorList>
    </citation>
    <scope>NUCLEOTIDE SEQUENCE [LARGE SCALE GENOMIC DNA]</scope>
    <source>
        <strain evidence="2 4">AV1934</strain>
    </source>
</reference>
<dbReference type="EMBL" id="ALPT02000031">
    <property type="protein sequence ID" value="KGA97363.1"/>
    <property type="molecule type" value="Genomic_DNA"/>
</dbReference>
<dbReference type="SUPFAM" id="SSF52821">
    <property type="entry name" value="Rhodanese/Cell cycle control phosphatase"/>
    <property type="match status" value="1"/>
</dbReference>
<dbReference type="GO" id="GO:0016740">
    <property type="term" value="F:transferase activity"/>
    <property type="evidence" value="ECO:0007669"/>
    <property type="project" value="UniProtKB-KW"/>
</dbReference>
<dbReference type="RefSeq" id="WP_003322165.1">
    <property type="nucleotide sequence ID" value="NZ_ALPT02000031.1"/>
</dbReference>
<reference evidence="3 5" key="2">
    <citation type="submission" date="2014-01" db="EMBL/GenBank/DDBJ databases">
        <title>Draft genome sequencing of Bacillus alcalophilus CGMCC 1.3604.</title>
        <authorList>
            <person name="Yang J."/>
            <person name="Diao L."/>
            <person name="Yang S."/>
        </authorList>
    </citation>
    <scope>NUCLEOTIDE SEQUENCE [LARGE SCALE GENOMIC DNA]</scope>
    <source>
        <strain evidence="3 5">CGMCC 1.3604</strain>
    </source>
</reference>
<dbReference type="eggNOG" id="COG0607">
    <property type="taxonomic scope" value="Bacteria"/>
</dbReference>
<name>A0A094WN21_ALKAL</name>
<proteinExistence type="predicted"/>
<accession>A0A094WN21</accession>
<feature type="domain" description="Rhodanese" evidence="1">
    <location>
        <begin position="23"/>
        <end position="111"/>
    </location>
</feature>
<dbReference type="PROSITE" id="PS50206">
    <property type="entry name" value="RHODANESE_3"/>
    <property type="match status" value="1"/>
</dbReference>
<evidence type="ECO:0000313" key="4">
    <source>
        <dbReference type="Proteomes" id="UP000002754"/>
    </source>
</evidence>